<dbReference type="EMBL" id="OX336137">
    <property type="protein sequence ID" value="CAI2719028.1"/>
    <property type="molecule type" value="Genomic_DNA"/>
</dbReference>
<dbReference type="PROSITE" id="PS51257">
    <property type="entry name" value="PROKAR_LIPOPROTEIN"/>
    <property type="match status" value="1"/>
</dbReference>
<dbReference type="InterPro" id="IPR037873">
    <property type="entry name" value="BamE-like"/>
</dbReference>
<dbReference type="Gene3D" id="3.30.1450.10">
    <property type="match status" value="1"/>
</dbReference>
<keyword evidence="1 3" id="KW-0732">Signal</keyword>
<dbReference type="InterPro" id="IPR007450">
    <property type="entry name" value="BamE_dom"/>
</dbReference>
<dbReference type="Proteomes" id="UP001157733">
    <property type="component" value="Chromosome"/>
</dbReference>
<evidence type="ECO:0000313" key="5">
    <source>
        <dbReference type="EMBL" id="CAI2719028.1"/>
    </source>
</evidence>
<evidence type="ECO:0000256" key="2">
    <source>
        <dbReference type="ARBA" id="ARBA00023136"/>
    </source>
</evidence>
<feature type="domain" description="Outer membrane protein assembly factor BamE" evidence="4">
    <location>
        <begin position="31"/>
        <end position="94"/>
    </location>
</feature>
<evidence type="ECO:0000256" key="3">
    <source>
        <dbReference type="SAM" id="SignalP"/>
    </source>
</evidence>
<feature type="chain" id="PRO_5045984723" evidence="3">
    <location>
        <begin position="19"/>
        <end position="104"/>
    </location>
</feature>
<organism evidence="5 6">
    <name type="scientific">Nitrospina watsonii</name>
    <dbReference type="NCBI Taxonomy" id="1323948"/>
    <lineage>
        <taxon>Bacteria</taxon>
        <taxon>Pseudomonadati</taxon>
        <taxon>Nitrospinota/Tectimicrobiota group</taxon>
        <taxon>Nitrospinota</taxon>
        <taxon>Nitrospinia</taxon>
        <taxon>Nitrospinales</taxon>
        <taxon>Nitrospinaceae</taxon>
        <taxon>Nitrospina</taxon>
    </lineage>
</organism>
<protein>
    <submittedName>
        <fullName evidence="5">SmpA_OmlA domain-containing protein</fullName>
    </submittedName>
</protein>
<evidence type="ECO:0000256" key="1">
    <source>
        <dbReference type="ARBA" id="ARBA00022729"/>
    </source>
</evidence>
<feature type="signal peptide" evidence="3">
    <location>
        <begin position="1"/>
        <end position="18"/>
    </location>
</feature>
<sequence length="104" mass="11439">MKINVLFAVLLAGGLTLAGCGSVGHDFDLSQTQHISQGTTTQQDIQSMFGEPFRKGIQNGHPVWVYEKSTYSAIGKDKTKSLIVEFDDQGVVRKYQVMSSDLDK</sequence>
<reference evidence="5 6" key="1">
    <citation type="submission" date="2022-09" db="EMBL/GenBank/DDBJ databases">
        <authorList>
            <person name="Kop L."/>
        </authorList>
    </citation>
    <scope>NUCLEOTIDE SEQUENCE [LARGE SCALE GENOMIC DNA]</scope>
    <source>
        <strain evidence="5 6">347</strain>
    </source>
</reference>
<gene>
    <name evidence="5" type="ORF">NSPWAT_2172</name>
</gene>
<evidence type="ECO:0000313" key="6">
    <source>
        <dbReference type="Proteomes" id="UP001157733"/>
    </source>
</evidence>
<dbReference type="RefSeq" id="WP_282011888.1">
    <property type="nucleotide sequence ID" value="NZ_OX336137.1"/>
</dbReference>
<dbReference type="Pfam" id="PF04355">
    <property type="entry name" value="BamE"/>
    <property type="match status" value="1"/>
</dbReference>
<proteinExistence type="predicted"/>
<evidence type="ECO:0000259" key="4">
    <source>
        <dbReference type="Pfam" id="PF04355"/>
    </source>
</evidence>
<accession>A0ABM9HFN6</accession>
<name>A0ABM9HFN6_9BACT</name>
<keyword evidence="2" id="KW-0472">Membrane</keyword>
<keyword evidence="6" id="KW-1185">Reference proteome</keyword>